<sequence>MAAPKFPIFPLPTTGAPSLVDICLRKAIKNIHLITSLGAMPPQYTQLLLKAVKTAQQLREIEANSDTDEIYDHTAEHWQRFIKTKFSRLSTKHNFAPSDPKSWHKVYDLYAKLDAEEAAAATEMMKQQFSQKQASIRHSTYISASEAKKVLPSRAKRGFGAPREKQTFLQKAKEQVRLEASRFNLRTPTGQLFVAQGQIKKAPEAMVNEARIRSQPHIRAPSKRPATASREADLDLKGNEARLLGIKKVAKPAAKTGVTLLSFTDSESDGENAASTDSRAKEDNLFDDTDSRDDDDLFGDITSKKAPTSAASSPAKPRSPAPLPTRTSAKRHGTDELPAEKHRAPPPPSPAPAPKSIKLPARLPSFFNKPRRPIGLSATPGANGVPRKIPKTTP</sequence>
<dbReference type="Gene3D" id="6.10.250.3180">
    <property type="match status" value="1"/>
</dbReference>
<feature type="region of interest" description="Disordered" evidence="1">
    <location>
        <begin position="211"/>
        <end position="230"/>
    </location>
</feature>
<dbReference type="GO" id="GO:0006368">
    <property type="term" value="P:transcription elongation by RNA polymerase II"/>
    <property type="evidence" value="ECO:0007669"/>
    <property type="project" value="InterPro"/>
</dbReference>
<evidence type="ECO:0000256" key="1">
    <source>
        <dbReference type="SAM" id="MobiDB-lite"/>
    </source>
</evidence>
<protein>
    <submittedName>
        <fullName evidence="2">Uncharacterized protein</fullName>
    </submittedName>
</protein>
<reference evidence="2" key="1">
    <citation type="journal article" date="2023" name="Mol. Phylogenet. Evol.">
        <title>Genome-scale phylogeny and comparative genomics of the fungal order Sordariales.</title>
        <authorList>
            <person name="Hensen N."/>
            <person name="Bonometti L."/>
            <person name="Westerberg I."/>
            <person name="Brannstrom I.O."/>
            <person name="Guillou S."/>
            <person name="Cros-Aarteil S."/>
            <person name="Calhoun S."/>
            <person name="Haridas S."/>
            <person name="Kuo A."/>
            <person name="Mondo S."/>
            <person name="Pangilinan J."/>
            <person name="Riley R."/>
            <person name="LaButti K."/>
            <person name="Andreopoulos B."/>
            <person name="Lipzen A."/>
            <person name="Chen C."/>
            <person name="Yan M."/>
            <person name="Daum C."/>
            <person name="Ng V."/>
            <person name="Clum A."/>
            <person name="Steindorff A."/>
            <person name="Ohm R.A."/>
            <person name="Martin F."/>
            <person name="Silar P."/>
            <person name="Natvig D.O."/>
            <person name="Lalanne C."/>
            <person name="Gautier V."/>
            <person name="Ament-Velasquez S.L."/>
            <person name="Kruys A."/>
            <person name="Hutchinson M.I."/>
            <person name="Powell A.J."/>
            <person name="Barry K."/>
            <person name="Miller A.N."/>
            <person name="Grigoriev I.V."/>
            <person name="Debuchy R."/>
            <person name="Gladieux P."/>
            <person name="Hiltunen Thoren M."/>
            <person name="Johannesson H."/>
        </authorList>
    </citation>
    <scope>NUCLEOTIDE SEQUENCE</scope>
    <source>
        <strain evidence="2">CBS 731.68</strain>
    </source>
</reference>
<feature type="region of interest" description="Disordered" evidence="1">
    <location>
        <begin position="265"/>
        <end position="394"/>
    </location>
</feature>
<feature type="compositionally biased region" description="Basic and acidic residues" evidence="1">
    <location>
        <begin position="332"/>
        <end position="343"/>
    </location>
</feature>
<name>A0AAN6UAS8_9PEZI</name>
<accession>A0AAN6UAS8</accession>
<dbReference type="InterPro" id="IPR010684">
    <property type="entry name" value="RNA_pol_II_trans_fac_SIII_A"/>
</dbReference>
<organism evidence="2 3">
    <name type="scientific">Parathielavia appendiculata</name>
    <dbReference type="NCBI Taxonomy" id="2587402"/>
    <lineage>
        <taxon>Eukaryota</taxon>
        <taxon>Fungi</taxon>
        <taxon>Dikarya</taxon>
        <taxon>Ascomycota</taxon>
        <taxon>Pezizomycotina</taxon>
        <taxon>Sordariomycetes</taxon>
        <taxon>Sordariomycetidae</taxon>
        <taxon>Sordariales</taxon>
        <taxon>Chaetomiaceae</taxon>
        <taxon>Parathielavia</taxon>
    </lineage>
</organism>
<feature type="compositionally biased region" description="Acidic residues" evidence="1">
    <location>
        <begin position="285"/>
        <end position="298"/>
    </location>
</feature>
<dbReference type="GO" id="GO:0070449">
    <property type="term" value="C:elongin complex"/>
    <property type="evidence" value="ECO:0007669"/>
    <property type="project" value="InterPro"/>
</dbReference>
<dbReference type="PANTHER" id="PTHR47543">
    <property type="entry name" value="OS08G0169600 PROTEIN"/>
    <property type="match status" value="1"/>
</dbReference>
<gene>
    <name evidence="2" type="ORF">N657DRAFT_563693</name>
</gene>
<dbReference type="Pfam" id="PF06881">
    <property type="entry name" value="Elongin_A"/>
    <property type="match status" value="1"/>
</dbReference>
<proteinExistence type="predicted"/>
<evidence type="ECO:0000313" key="2">
    <source>
        <dbReference type="EMBL" id="KAK4129558.1"/>
    </source>
</evidence>
<dbReference type="RefSeq" id="XP_062653329.1">
    <property type="nucleotide sequence ID" value="XM_062788232.1"/>
</dbReference>
<dbReference type="PANTHER" id="PTHR47543:SF2">
    <property type="entry name" value="RNA POLYMERASE II TRANSCRIPTION FACTOR SIII SUBUNIT A"/>
    <property type="match status" value="1"/>
</dbReference>
<dbReference type="Proteomes" id="UP001302602">
    <property type="component" value="Unassembled WGS sequence"/>
</dbReference>
<dbReference type="AlphaFoldDB" id="A0AAN6UAS8"/>
<dbReference type="GeneID" id="87825002"/>
<keyword evidence="3" id="KW-1185">Reference proteome</keyword>
<evidence type="ECO:0000313" key="3">
    <source>
        <dbReference type="Proteomes" id="UP001302602"/>
    </source>
</evidence>
<reference evidence="2" key="2">
    <citation type="submission" date="2023-05" db="EMBL/GenBank/DDBJ databases">
        <authorList>
            <consortium name="Lawrence Berkeley National Laboratory"/>
            <person name="Steindorff A."/>
            <person name="Hensen N."/>
            <person name="Bonometti L."/>
            <person name="Westerberg I."/>
            <person name="Brannstrom I.O."/>
            <person name="Guillou S."/>
            <person name="Cros-Aarteil S."/>
            <person name="Calhoun S."/>
            <person name="Haridas S."/>
            <person name="Kuo A."/>
            <person name="Mondo S."/>
            <person name="Pangilinan J."/>
            <person name="Riley R."/>
            <person name="Labutti K."/>
            <person name="Andreopoulos B."/>
            <person name="Lipzen A."/>
            <person name="Chen C."/>
            <person name="Yanf M."/>
            <person name="Daum C."/>
            <person name="Ng V."/>
            <person name="Clum A."/>
            <person name="Ohm R."/>
            <person name="Martin F."/>
            <person name="Silar P."/>
            <person name="Natvig D."/>
            <person name="Lalanne C."/>
            <person name="Gautier V."/>
            <person name="Ament-Velasquez S.L."/>
            <person name="Kruys A."/>
            <person name="Hutchinson M.I."/>
            <person name="Powell A.J."/>
            <person name="Barry K."/>
            <person name="Miller A.N."/>
            <person name="Grigoriev I.V."/>
            <person name="Debuchy R."/>
            <person name="Gladieux P."/>
            <person name="Thoren M.H."/>
            <person name="Johannesson H."/>
        </authorList>
    </citation>
    <scope>NUCLEOTIDE SEQUENCE</scope>
    <source>
        <strain evidence="2">CBS 731.68</strain>
    </source>
</reference>
<dbReference type="EMBL" id="MU853223">
    <property type="protein sequence ID" value="KAK4129558.1"/>
    <property type="molecule type" value="Genomic_DNA"/>
</dbReference>
<comment type="caution">
    <text evidence="2">The sequence shown here is derived from an EMBL/GenBank/DDBJ whole genome shotgun (WGS) entry which is preliminary data.</text>
</comment>
<feature type="compositionally biased region" description="Low complexity" evidence="1">
    <location>
        <begin position="304"/>
        <end position="316"/>
    </location>
</feature>